<proteinExistence type="inferred from homology"/>
<dbReference type="InterPro" id="IPR006913">
    <property type="entry name" value="CENP-V/GFA"/>
</dbReference>
<evidence type="ECO:0000313" key="6">
    <source>
        <dbReference type="Proteomes" id="UP000249402"/>
    </source>
</evidence>
<dbReference type="AlphaFoldDB" id="A0A395H5I5"/>
<name>A0A395H5I5_9EURO</name>
<dbReference type="VEuPathDB" id="FungiDB:BO80DRAFT_462882"/>
<sequence length="141" mass="16127">MSGYNPQPPPTNESSVHKANCHCGAVRFTVTLSPPLHEYPVMNCNCSICSRNGYLLVYPDTKDFVLERGEDVLKDHRFNSRQVRHRFCGQCGSSCFVQLPDPDPPFVCVNVRMFEGIDVDKLKIRKEDGRSWKGEYKPEFN</sequence>
<dbReference type="GeneID" id="37227412"/>
<evidence type="ECO:0000256" key="3">
    <source>
        <dbReference type="ARBA" id="ARBA00022833"/>
    </source>
</evidence>
<gene>
    <name evidence="5" type="ORF">BO80DRAFT_462882</name>
</gene>
<dbReference type="PANTHER" id="PTHR28620:SF1">
    <property type="entry name" value="CENP-V_GFA DOMAIN-CONTAINING PROTEIN"/>
    <property type="match status" value="1"/>
</dbReference>
<dbReference type="Pfam" id="PF04828">
    <property type="entry name" value="GFA"/>
    <property type="match status" value="1"/>
</dbReference>
<evidence type="ECO:0000256" key="1">
    <source>
        <dbReference type="ARBA" id="ARBA00005495"/>
    </source>
</evidence>
<dbReference type="STRING" id="1448316.A0A395H5I5"/>
<dbReference type="EMBL" id="KZ824428">
    <property type="protein sequence ID" value="RAL03142.1"/>
    <property type="molecule type" value="Genomic_DNA"/>
</dbReference>
<reference evidence="5 6" key="1">
    <citation type="submission" date="2018-02" db="EMBL/GenBank/DDBJ databases">
        <title>The genomes of Aspergillus section Nigri reveals drivers in fungal speciation.</title>
        <authorList>
            <consortium name="DOE Joint Genome Institute"/>
            <person name="Vesth T.C."/>
            <person name="Nybo J."/>
            <person name="Theobald S."/>
            <person name="Brandl J."/>
            <person name="Frisvad J.C."/>
            <person name="Nielsen K.F."/>
            <person name="Lyhne E.K."/>
            <person name="Kogle M.E."/>
            <person name="Kuo A."/>
            <person name="Riley R."/>
            <person name="Clum A."/>
            <person name="Nolan M."/>
            <person name="Lipzen A."/>
            <person name="Salamov A."/>
            <person name="Henrissat B."/>
            <person name="Wiebenga A."/>
            <person name="De vries R.P."/>
            <person name="Grigoriev I.V."/>
            <person name="Mortensen U.H."/>
            <person name="Andersen M.R."/>
            <person name="Baker S.E."/>
        </authorList>
    </citation>
    <scope>NUCLEOTIDE SEQUENCE [LARGE SCALE GENOMIC DNA]</scope>
    <source>
        <strain evidence="5 6">CBS 121593</strain>
    </source>
</reference>
<dbReference type="GO" id="GO:0046872">
    <property type="term" value="F:metal ion binding"/>
    <property type="evidence" value="ECO:0007669"/>
    <property type="project" value="UniProtKB-KW"/>
</dbReference>
<dbReference type="Proteomes" id="UP000249402">
    <property type="component" value="Unassembled WGS sequence"/>
</dbReference>
<dbReference type="Gene3D" id="2.170.150.70">
    <property type="match status" value="1"/>
</dbReference>
<accession>A0A395H5I5</accession>
<dbReference type="RefSeq" id="XP_025577469.1">
    <property type="nucleotide sequence ID" value="XM_025722547.1"/>
</dbReference>
<dbReference type="InterPro" id="IPR052355">
    <property type="entry name" value="CENP-V-like"/>
</dbReference>
<keyword evidence="6" id="KW-1185">Reference proteome</keyword>
<keyword evidence="2" id="KW-0479">Metal-binding</keyword>
<dbReference type="OrthoDB" id="2993351at2759"/>
<keyword evidence="3" id="KW-0862">Zinc</keyword>
<dbReference type="GO" id="GO:0016846">
    <property type="term" value="F:carbon-sulfur lyase activity"/>
    <property type="evidence" value="ECO:0007669"/>
    <property type="project" value="InterPro"/>
</dbReference>
<organism evidence="5 6">
    <name type="scientific">Aspergillus ibericus CBS 121593</name>
    <dbReference type="NCBI Taxonomy" id="1448316"/>
    <lineage>
        <taxon>Eukaryota</taxon>
        <taxon>Fungi</taxon>
        <taxon>Dikarya</taxon>
        <taxon>Ascomycota</taxon>
        <taxon>Pezizomycotina</taxon>
        <taxon>Eurotiomycetes</taxon>
        <taxon>Eurotiomycetidae</taxon>
        <taxon>Eurotiales</taxon>
        <taxon>Aspergillaceae</taxon>
        <taxon>Aspergillus</taxon>
        <taxon>Aspergillus subgen. Circumdati</taxon>
    </lineage>
</organism>
<dbReference type="SUPFAM" id="SSF51316">
    <property type="entry name" value="Mss4-like"/>
    <property type="match status" value="1"/>
</dbReference>
<dbReference type="PANTHER" id="PTHR28620">
    <property type="entry name" value="CENTROMERE PROTEIN V"/>
    <property type="match status" value="1"/>
</dbReference>
<feature type="domain" description="CENP-V/GFA" evidence="4">
    <location>
        <begin position="17"/>
        <end position="133"/>
    </location>
</feature>
<comment type="similarity">
    <text evidence="1">Belongs to the Gfa family.</text>
</comment>
<dbReference type="PROSITE" id="PS51891">
    <property type="entry name" value="CENP_V_GFA"/>
    <property type="match status" value="1"/>
</dbReference>
<evidence type="ECO:0000259" key="4">
    <source>
        <dbReference type="PROSITE" id="PS51891"/>
    </source>
</evidence>
<evidence type="ECO:0000256" key="2">
    <source>
        <dbReference type="ARBA" id="ARBA00022723"/>
    </source>
</evidence>
<dbReference type="InterPro" id="IPR011057">
    <property type="entry name" value="Mss4-like_sf"/>
</dbReference>
<evidence type="ECO:0000313" key="5">
    <source>
        <dbReference type="EMBL" id="RAL03142.1"/>
    </source>
</evidence>
<protein>
    <recommendedName>
        <fullName evidence="4">CENP-V/GFA domain-containing protein</fullName>
    </recommendedName>
</protein>